<keyword evidence="2" id="KW-1185">Reference proteome</keyword>
<dbReference type="RefSeq" id="WP_169193471.1">
    <property type="nucleotide sequence ID" value="NZ_CP046391.1"/>
</dbReference>
<reference evidence="1 2" key="1">
    <citation type="journal article" date="2020" name="Pathogens">
        <title>First Whole Genome Sequence of Anaplasma platys, an Obligate Intracellular Rickettsial Pathogen of Dogs.</title>
        <authorList>
            <person name="Llanes A."/>
            <person name="Rajeev S."/>
        </authorList>
    </citation>
    <scope>NUCLEOTIDE SEQUENCE [LARGE SCALE GENOMIC DNA]</scope>
    <source>
        <strain evidence="1 2">S3</strain>
    </source>
</reference>
<dbReference type="EMBL" id="CP046391">
    <property type="protein sequence ID" value="QJC27874.1"/>
    <property type="molecule type" value="Genomic_DNA"/>
</dbReference>
<dbReference type="Proteomes" id="UP000500930">
    <property type="component" value="Chromosome"/>
</dbReference>
<dbReference type="AlphaFoldDB" id="A0A858PZ84"/>
<dbReference type="InterPro" id="IPR050484">
    <property type="entry name" value="Transf_Hexapept/Carb_Anhydrase"/>
</dbReference>
<evidence type="ECO:0000313" key="2">
    <source>
        <dbReference type="Proteomes" id="UP000500930"/>
    </source>
</evidence>
<accession>A0A858PZ84</accession>
<dbReference type="SUPFAM" id="SSF51161">
    <property type="entry name" value="Trimeric LpxA-like enzymes"/>
    <property type="match status" value="1"/>
</dbReference>
<proteinExistence type="predicted"/>
<name>A0A858PZ84_9RICK</name>
<organism evidence="1 2">
    <name type="scientific">Anaplasma platys</name>
    <dbReference type="NCBI Taxonomy" id="949"/>
    <lineage>
        <taxon>Bacteria</taxon>
        <taxon>Pseudomonadati</taxon>
        <taxon>Pseudomonadota</taxon>
        <taxon>Alphaproteobacteria</taxon>
        <taxon>Rickettsiales</taxon>
        <taxon>Anaplasmataceae</taxon>
        <taxon>Anaplasma</taxon>
    </lineage>
</organism>
<evidence type="ECO:0000313" key="1">
    <source>
        <dbReference type="EMBL" id="QJC27874.1"/>
    </source>
</evidence>
<sequence>MFQSYDGIAPRVDKTAFVASNASIIGDVVIGKNVSVWYGVVLRGDVDKIFVGEGTNIQDNTVVHTDSEHGKTAIGKFVTVGHGCILHACTVMDRAFVGMGSTVMDRSIMEEGSMLAAGSLLTRGKVIKSGELWAGRPAKLLRVMSEEEILHLQKSAESYIELSRKYLEPSV</sequence>
<dbReference type="KEGG" id="aplt:ANPL_04140"/>
<dbReference type="PANTHER" id="PTHR13061:SF29">
    <property type="entry name" value="GAMMA CARBONIC ANHYDRASE-LIKE 1, MITOCHONDRIAL-RELATED"/>
    <property type="match status" value="1"/>
</dbReference>
<dbReference type="Gene3D" id="2.160.10.10">
    <property type="entry name" value="Hexapeptide repeat proteins"/>
    <property type="match status" value="1"/>
</dbReference>
<dbReference type="InterPro" id="IPR047324">
    <property type="entry name" value="LbH_gamma_CA-like"/>
</dbReference>
<protein>
    <submittedName>
        <fullName evidence="1">Protein YrdA</fullName>
    </submittedName>
</protein>
<dbReference type="CDD" id="cd04645">
    <property type="entry name" value="LbH_gamma_CA_like"/>
    <property type="match status" value="1"/>
</dbReference>
<dbReference type="PANTHER" id="PTHR13061">
    <property type="entry name" value="DYNACTIN SUBUNIT P25"/>
    <property type="match status" value="1"/>
</dbReference>
<gene>
    <name evidence="1" type="primary">yrdA</name>
    <name evidence="1" type="ORF">ANPL_04140</name>
</gene>
<dbReference type="InterPro" id="IPR011004">
    <property type="entry name" value="Trimer_LpxA-like_sf"/>
</dbReference>